<comment type="caution">
    <text evidence="3">The sequence shown here is derived from an EMBL/GenBank/DDBJ whole genome shotgun (WGS) entry which is preliminary data.</text>
</comment>
<accession>A0A8T0E4L8</accession>
<protein>
    <submittedName>
        <fullName evidence="3">CRISP/Allergen/PR-1 like protein</fullName>
    </submittedName>
</protein>
<dbReference type="Gene3D" id="3.40.33.10">
    <property type="entry name" value="CAP"/>
    <property type="match status" value="2"/>
</dbReference>
<proteinExistence type="predicted"/>
<name>A0A8T0E4L8_ARGBR</name>
<dbReference type="GO" id="GO:0005576">
    <property type="term" value="C:extracellular region"/>
    <property type="evidence" value="ECO:0007669"/>
    <property type="project" value="InterPro"/>
</dbReference>
<dbReference type="PANTHER" id="PTHR10334">
    <property type="entry name" value="CYSTEINE-RICH SECRETORY PROTEIN-RELATED"/>
    <property type="match status" value="1"/>
</dbReference>
<dbReference type="PROSITE" id="PS01010">
    <property type="entry name" value="CRISP_2"/>
    <property type="match status" value="1"/>
</dbReference>
<dbReference type="InterPro" id="IPR035940">
    <property type="entry name" value="CAP_sf"/>
</dbReference>
<reference evidence="3" key="1">
    <citation type="journal article" date="2020" name="bioRxiv">
        <title>Chromosome-level reference genome of the European wasp spider Argiope bruennichi: a resource for studies on range expansion and evolutionary adaptation.</title>
        <authorList>
            <person name="Sheffer M.M."/>
            <person name="Hoppe A."/>
            <person name="Krehenwinkel H."/>
            <person name="Uhl G."/>
            <person name="Kuss A.W."/>
            <person name="Jensen L."/>
            <person name="Jensen C."/>
            <person name="Gillespie R.G."/>
            <person name="Hoff K.J."/>
            <person name="Prost S."/>
        </authorList>
    </citation>
    <scope>NUCLEOTIDE SEQUENCE</scope>
</reference>
<dbReference type="InterPro" id="IPR014044">
    <property type="entry name" value="CAP_dom"/>
</dbReference>
<gene>
    <name evidence="3" type="ORF">HNY73_022864</name>
</gene>
<keyword evidence="1" id="KW-0732">Signal</keyword>
<dbReference type="Pfam" id="PF00188">
    <property type="entry name" value="CAP"/>
    <property type="match status" value="1"/>
</dbReference>
<keyword evidence="4" id="KW-1185">Reference proteome</keyword>
<sequence>MFATMWRFYILSLFCLVGWSNSQSCPAQYKRFTPRHTFCIRRNPRCDIKRSGVSQKEIEDFENIREKGGVPWEMNTGQLVVWDEQLAAVAQKWAENCDFNHDCGECRTVENFAVGQNLVIQGSTCQGHGCKEDKLTQPNWQKAIKRLYEEVLGYQKDWLWSFEEHDGPQTGHFTQVIWSRSWRIVIWSRSWRIVCGYTSFKECHIVLPFLFYFCFKFVSLFVIWSRSWRIVIWSRSWRIGCGYTSFKEGGKYKRFYVCNYGPGGNVAEQPVYKNGQPCSACPINSCCGSSCGGGLSYPGLCKILDPNTAPKYRKPSNLFFCGASSNDEDCQASVTGANKWKKVKSVGGNYDSIVLKGGESSTVTFNKAIIPTKNSFCLLIKFQKGPVDASRGDQSSFTANFKMDYSFASPMQIRSRTLSFTDIKIHLRWGVKTKIAFTFSVPRGAGRHVLDIREISAYDGPCDSLSI</sequence>
<feature type="domain" description="SCP" evidence="2">
    <location>
        <begin position="53"/>
        <end position="200"/>
    </location>
</feature>
<dbReference type="CDD" id="cd05380">
    <property type="entry name" value="CAP_euk"/>
    <property type="match status" value="1"/>
</dbReference>
<dbReference type="Proteomes" id="UP000807504">
    <property type="component" value="Unassembled WGS sequence"/>
</dbReference>
<dbReference type="SMART" id="SM00198">
    <property type="entry name" value="SCP"/>
    <property type="match status" value="1"/>
</dbReference>
<evidence type="ECO:0000313" key="4">
    <source>
        <dbReference type="Proteomes" id="UP000807504"/>
    </source>
</evidence>
<dbReference type="InterPro" id="IPR001283">
    <property type="entry name" value="CRISP-related"/>
</dbReference>
<dbReference type="PRINTS" id="PR00837">
    <property type="entry name" value="V5TPXLIKE"/>
</dbReference>
<organism evidence="3 4">
    <name type="scientific">Argiope bruennichi</name>
    <name type="common">Wasp spider</name>
    <name type="synonym">Aranea bruennichi</name>
    <dbReference type="NCBI Taxonomy" id="94029"/>
    <lineage>
        <taxon>Eukaryota</taxon>
        <taxon>Metazoa</taxon>
        <taxon>Ecdysozoa</taxon>
        <taxon>Arthropoda</taxon>
        <taxon>Chelicerata</taxon>
        <taxon>Arachnida</taxon>
        <taxon>Araneae</taxon>
        <taxon>Araneomorphae</taxon>
        <taxon>Entelegynae</taxon>
        <taxon>Araneoidea</taxon>
        <taxon>Araneidae</taxon>
        <taxon>Argiope</taxon>
    </lineage>
</organism>
<feature type="chain" id="PRO_5035736611" evidence="1">
    <location>
        <begin position="23"/>
        <end position="467"/>
    </location>
</feature>
<evidence type="ECO:0000259" key="2">
    <source>
        <dbReference type="SMART" id="SM00198"/>
    </source>
</evidence>
<dbReference type="SUPFAM" id="SSF55797">
    <property type="entry name" value="PR-1-like"/>
    <property type="match status" value="2"/>
</dbReference>
<dbReference type="PROSITE" id="PS01009">
    <property type="entry name" value="CRISP_1"/>
    <property type="match status" value="1"/>
</dbReference>
<dbReference type="EMBL" id="JABXBU010002231">
    <property type="protein sequence ID" value="KAF8764821.1"/>
    <property type="molecule type" value="Genomic_DNA"/>
</dbReference>
<reference evidence="3" key="2">
    <citation type="submission" date="2020-06" db="EMBL/GenBank/DDBJ databases">
        <authorList>
            <person name="Sheffer M."/>
        </authorList>
    </citation>
    <scope>NUCLEOTIDE SEQUENCE</scope>
</reference>
<evidence type="ECO:0000256" key="1">
    <source>
        <dbReference type="SAM" id="SignalP"/>
    </source>
</evidence>
<dbReference type="InterPro" id="IPR018244">
    <property type="entry name" value="Allrgn_V5/Tpx1_CS"/>
</dbReference>
<feature type="signal peptide" evidence="1">
    <location>
        <begin position="1"/>
        <end position="22"/>
    </location>
</feature>
<evidence type="ECO:0000313" key="3">
    <source>
        <dbReference type="EMBL" id="KAF8764821.1"/>
    </source>
</evidence>
<dbReference type="AlphaFoldDB" id="A0A8T0E4L8"/>